<reference evidence="1 2" key="1">
    <citation type="submission" date="2019-02" db="EMBL/GenBank/DDBJ databases">
        <title>Deep-cultivation of Planctomycetes and their phenomic and genomic characterization uncovers novel biology.</title>
        <authorList>
            <person name="Wiegand S."/>
            <person name="Jogler M."/>
            <person name="Boedeker C."/>
            <person name="Pinto D."/>
            <person name="Vollmers J."/>
            <person name="Rivas-Marin E."/>
            <person name="Kohn T."/>
            <person name="Peeters S.H."/>
            <person name="Heuer A."/>
            <person name="Rast P."/>
            <person name="Oberbeckmann S."/>
            <person name="Bunk B."/>
            <person name="Jeske O."/>
            <person name="Meyerdierks A."/>
            <person name="Storesund J.E."/>
            <person name="Kallscheuer N."/>
            <person name="Luecker S."/>
            <person name="Lage O.M."/>
            <person name="Pohl T."/>
            <person name="Merkel B.J."/>
            <person name="Hornburger P."/>
            <person name="Mueller R.-W."/>
            <person name="Bruemmer F."/>
            <person name="Labrenz M."/>
            <person name="Spormann A.M."/>
            <person name="Op den Camp H."/>
            <person name="Overmann J."/>
            <person name="Amann R."/>
            <person name="Jetten M.S.M."/>
            <person name="Mascher T."/>
            <person name="Medema M.H."/>
            <person name="Devos D.P."/>
            <person name="Kaster A.-K."/>
            <person name="Ovreas L."/>
            <person name="Rohde M."/>
            <person name="Galperin M.Y."/>
            <person name="Jogler C."/>
        </authorList>
    </citation>
    <scope>NUCLEOTIDE SEQUENCE [LARGE SCALE GENOMIC DNA]</scope>
    <source>
        <strain evidence="1 2">Pla110</strain>
    </source>
</reference>
<dbReference type="EMBL" id="CP036281">
    <property type="protein sequence ID" value="QDU81541.1"/>
    <property type="molecule type" value="Genomic_DNA"/>
</dbReference>
<accession>A0A518CQN9</accession>
<proteinExistence type="predicted"/>
<dbReference type="KEGG" id="plon:Pla110_32830"/>
<gene>
    <name evidence="1" type="ORF">Pla110_32830</name>
</gene>
<dbReference type="Proteomes" id="UP000317178">
    <property type="component" value="Chromosome"/>
</dbReference>
<dbReference type="RefSeq" id="WP_144996970.1">
    <property type="nucleotide sequence ID" value="NZ_CP036281.1"/>
</dbReference>
<protein>
    <submittedName>
        <fullName evidence="1">Uncharacterized protein</fullName>
    </submittedName>
</protein>
<name>A0A518CQN9_9PLAN</name>
<organism evidence="1 2">
    <name type="scientific">Polystyrenella longa</name>
    <dbReference type="NCBI Taxonomy" id="2528007"/>
    <lineage>
        <taxon>Bacteria</taxon>
        <taxon>Pseudomonadati</taxon>
        <taxon>Planctomycetota</taxon>
        <taxon>Planctomycetia</taxon>
        <taxon>Planctomycetales</taxon>
        <taxon>Planctomycetaceae</taxon>
        <taxon>Polystyrenella</taxon>
    </lineage>
</organism>
<dbReference type="AlphaFoldDB" id="A0A518CQN9"/>
<evidence type="ECO:0000313" key="1">
    <source>
        <dbReference type="EMBL" id="QDU81541.1"/>
    </source>
</evidence>
<sequence>MLLETPYGVLVNLSRVDAISVEKTNVVIAFIGGEKIPLYKGTEAECRDYFNNLMALLRTKQTLGEVHKI</sequence>
<evidence type="ECO:0000313" key="2">
    <source>
        <dbReference type="Proteomes" id="UP000317178"/>
    </source>
</evidence>
<keyword evidence="2" id="KW-1185">Reference proteome</keyword>